<feature type="domain" description="Antitoxin SocA-like Panacea" evidence="1">
    <location>
        <begin position="28"/>
        <end position="125"/>
    </location>
</feature>
<dbReference type="RefSeq" id="WP_136837349.1">
    <property type="nucleotide sequence ID" value="NZ_SWBQ01000005.1"/>
</dbReference>
<evidence type="ECO:0000313" key="3">
    <source>
        <dbReference type="Proteomes" id="UP000307244"/>
    </source>
</evidence>
<protein>
    <submittedName>
        <fullName evidence="2">DUF4065 domain-containing protein</fullName>
    </submittedName>
</protein>
<dbReference type="Pfam" id="PF13274">
    <property type="entry name" value="SocA_Panacea"/>
    <property type="match status" value="1"/>
</dbReference>
<dbReference type="InterPro" id="IPR025272">
    <property type="entry name" value="SocA_Panacea"/>
</dbReference>
<keyword evidence="3" id="KW-1185">Reference proteome</keyword>
<sequence>MKNINEVCDFVVFRLTGEGNESLSHLKLQKILFYIQSWHLAFDKQPLFDGKFQAWIHGPVNRTIYNRFKDSKYMYSSITMSDIQSDLTFPSLDQSDRDHINAVLETYAQYSDVQLEKMTHDEKPWIDARDGFQPYERCEVEINESTMQSYYAARING</sequence>
<gene>
    <name evidence="2" type="ORF">FA047_17380</name>
</gene>
<accession>A0A4U1CGW9</accession>
<dbReference type="EMBL" id="SWBQ01000005">
    <property type="protein sequence ID" value="TKC04356.1"/>
    <property type="molecule type" value="Genomic_DNA"/>
</dbReference>
<comment type="caution">
    <text evidence="2">The sequence shown here is derived from an EMBL/GenBank/DDBJ whole genome shotgun (WGS) entry which is preliminary data.</text>
</comment>
<evidence type="ECO:0000259" key="1">
    <source>
        <dbReference type="Pfam" id="PF13274"/>
    </source>
</evidence>
<dbReference type="AlphaFoldDB" id="A0A4U1CGW9"/>
<evidence type="ECO:0000313" key="2">
    <source>
        <dbReference type="EMBL" id="TKC04356.1"/>
    </source>
</evidence>
<dbReference type="OrthoDB" id="9799173at2"/>
<reference evidence="2 3" key="1">
    <citation type="submission" date="2019-04" db="EMBL/GenBank/DDBJ databases">
        <title>Pedobacter sp. RP-3-15 sp. nov., isolated from Arctic soil.</title>
        <authorList>
            <person name="Dahal R.H."/>
            <person name="Kim D.-U."/>
        </authorList>
    </citation>
    <scope>NUCLEOTIDE SEQUENCE [LARGE SCALE GENOMIC DNA]</scope>
    <source>
        <strain evidence="2 3">RP-3-15</strain>
    </source>
</reference>
<organism evidence="2 3">
    <name type="scientific">Pedobacter frigoris</name>
    <dbReference type="NCBI Taxonomy" id="2571272"/>
    <lineage>
        <taxon>Bacteria</taxon>
        <taxon>Pseudomonadati</taxon>
        <taxon>Bacteroidota</taxon>
        <taxon>Sphingobacteriia</taxon>
        <taxon>Sphingobacteriales</taxon>
        <taxon>Sphingobacteriaceae</taxon>
        <taxon>Pedobacter</taxon>
    </lineage>
</organism>
<proteinExistence type="predicted"/>
<name>A0A4U1CGW9_9SPHI</name>
<dbReference type="Proteomes" id="UP000307244">
    <property type="component" value="Unassembled WGS sequence"/>
</dbReference>